<evidence type="ECO:0000313" key="1">
    <source>
        <dbReference type="EMBL" id="KAJ5494448.1"/>
    </source>
</evidence>
<dbReference type="AlphaFoldDB" id="A0A9W9XK39"/>
<name>A0A9W9XK39_9EURO</name>
<accession>A0A9W9XK39</accession>
<reference evidence="1" key="1">
    <citation type="submission" date="2022-12" db="EMBL/GenBank/DDBJ databases">
        <authorList>
            <person name="Petersen C."/>
        </authorList>
    </citation>
    <scope>NUCLEOTIDE SEQUENCE</scope>
    <source>
        <strain evidence="1">IBT 29495</strain>
    </source>
</reference>
<dbReference type="Proteomes" id="UP001149954">
    <property type="component" value="Unassembled WGS sequence"/>
</dbReference>
<gene>
    <name evidence="1" type="ORF">N7463_010535</name>
</gene>
<proteinExistence type="predicted"/>
<sequence>MWEEAMIGFDLTTSSIAPRISRRVGEQSILAPDGTIRWSDYCGAGDQDDSTAGGFGVGVEFTEADPEVLKSNTTNVTRSLGLKWLVGFTYGSSYRVMLGMSAAHQGNWAEGSGTNLGAS</sequence>
<organism evidence="1 2">
    <name type="scientific">Penicillium fimorum</name>
    <dbReference type="NCBI Taxonomy" id="1882269"/>
    <lineage>
        <taxon>Eukaryota</taxon>
        <taxon>Fungi</taxon>
        <taxon>Dikarya</taxon>
        <taxon>Ascomycota</taxon>
        <taxon>Pezizomycotina</taxon>
        <taxon>Eurotiomycetes</taxon>
        <taxon>Eurotiomycetidae</taxon>
        <taxon>Eurotiales</taxon>
        <taxon>Aspergillaceae</taxon>
        <taxon>Penicillium</taxon>
    </lineage>
</organism>
<comment type="caution">
    <text evidence="1">The sequence shown here is derived from an EMBL/GenBank/DDBJ whole genome shotgun (WGS) entry which is preliminary data.</text>
</comment>
<dbReference type="EMBL" id="JAPWDS010000006">
    <property type="protein sequence ID" value="KAJ5494448.1"/>
    <property type="molecule type" value="Genomic_DNA"/>
</dbReference>
<keyword evidence="2" id="KW-1185">Reference proteome</keyword>
<evidence type="ECO:0000313" key="2">
    <source>
        <dbReference type="Proteomes" id="UP001149954"/>
    </source>
</evidence>
<reference evidence="1" key="2">
    <citation type="journal article" date="2023" name="IMA Fungus">
        <title>Comparative genomic study of the Penicillium genus elucidates a diverse pangenome and 15 lateral gene transfer events.</title>
        <authorList>
            <person name="Petersen C."/>
            <person name="Sorensen T."/>
            <person name="Nielsen M.R."/>
            <person name="Sondergaard T.E."/>
            <person name="Sorensen J.L."/>
            <person name="Fitzpatrick D.A."/>
            <person name="Frisvad J.C."/>
            <person name="Nielsen K.L."/>
        </authorList>
    </citation>
    <scope>NUCLEOTIDE SEQUENCE</scope>
    <source>
        <strain evidence="1">IBT 29495</strain>
    </source>
</reference>
<protein>
    <submittedName>
        <fullName evidence="1">Uncharacterized protein</fullName>
    </submittedName>
</protein>